<dbReference type="Gene3D" id="3.60.15.10">
    <property type="entry name" value="Ribonuclease Z/Hydroxyacylglutathione hydrolase-like"/>
    <property type="match status" value="1"/>
</dbReference>
<keyword evidence="1" id="KW-0378">Hydrolase</keyword>
<protein>
    <submittedName>
        <fullName evidence="1">Zn-dependent hydrolase</fullName>
    </submittedName>
</protein>
<dbReference type="SUPFAM" id="SSF56281">
    <property type="entry name" value="Metallo-hydrolase/oxidoreductase"/>
    <property type="match status" value="1"/>
</dbReference>
<comment type="caution">
    <text evidence="1">The sequence shown here is derived from an EMBL/GenBank/DDBJ whole genome shotgun (WGS) entry which is preliminary data.</text>
</comment>
<evidence type="ECO:0000313" key="2">
    <source>
        <dbReference type="Proteomes" id="UP000050277"/>
    </source>
</evidence>
<gene>
    <name evidence="1" type="ORF">SE18_12240</name>
</gene>
<sequence length="226" mass="24673">MAEILYLGHASVRIRGREGIVVLDPCDQSVGFDIGKPTAQIVTISHHKADHNNVEAVKPLRDTLFVADGPGEYEVSDILIRGVRTAHTDSEGKKHGHNTIFVMYIDDVAFCHLGDLGHGLTASQLDEIGAVDVLFVPVGNGNHVIKPDGMVEIIGEIAPKVVVPLYNDNQQQRLEALDLEPLSVFVHQMGLKEYETLDKVTFTPSTLPREDEETKVVILNPTGVAV</sequence>
<dbReference type="GO" id="GO:0016787">
    <property type="term" value="F:hydrolase activity"/>
    <property type="evidence" value="ECO:0007669"/>
    <property type="project" value="UniProtKB-KW"/>
</dbReference>
<proteinExistence type="predicted"/>
<accession>A0A0P6Y289</accession>
<keyword evidence="2" id="KW-1185">Reference proteome</keyword>
<dbReference type="EMBL" id="LGKP01000021">
    <property type="protein sequence ID" value="KPL86733.1"/>
    <property type="molecule type" value="Genomic_DNA"/>
</dbReference>
<dbReference type="InterPro" id="IPR036866">
    <property type="entry name" value="RibonucZ/Hydroxyglut_hydro"/>
</dbReference>
<dbReference type="PANTHER" id="PTHR39189">
    <property type="entry name" value="UPF0173 METAL-DEPENDENT HYDROLASE YTKL"/>
    <property type="match status" value="1"/>
</dbReference>
<dbReference type="STRING" id="70996.SE18_12240"/>
<dbReference type="PANTHER" id="PTHR39189:SF1">
    <property type="entry name" value="UPF0173 METAL-DEPENDENT HYDROLASE YTKL"/>
    <property type="match status" value="1"/>
</dbReference>
<dbReference type="RefSeq" id="WP_054534740.1">
    <property type="nucleotide sequence ID" value="NZ_LGKP01000021.1"/>
</dbReference>
<dbReference type="Proteomes" id="UP000050277">
    <property type="component" value="Unassembled WGS sequence"/>
</dbReference>
<dbReference type="AlphaFoldDB" id="A0A0P6Y289"/>
<organism evidence="1 2">
    <name type="scientific">Herpetosiphon geysericola</name>
    <dbReference type="NCBI Taxonomy" id="70996"/>
    <lineage>
        <taxon>Bacteria</taxon>
        <taxon>Bacillati</taxon>
        <taxon>Chloroflexota</taxon>
        <taxon>Chloroflexia</taxon>
        <taxon>Herpetosiphonales</taxon>
        <taxon>Herpetosiphonaceae</taxon>
        <taxon>Herpetosiphon</taxon>
    </lineage>
</organism>
<name>A0A0P6Y289_9CHLR</name>
<dbReference type="Pfam" id="PF13483">
    <property type="entry name" value="Lactamase_B_3"/>
    <property type="match status" value="1"/>
</dbReference>
<evidence type="ECO:0000313" key="1">
    <source>
        <dbReference type="EMBL" id="KPL86733.1"/>
    </source>
</evidence>
<reference evidence="1 2" key="1">
    <citation type="submission" date="2015-07" db="EMBL/GenBank/DDBJ databases">
        <title>Whole genome sequence of Herpetosiphon geysericola DSM 7119.</title>
        <authorList>
            <person name="Hemp J."/>
            <person name="Ward L.M."/>
            <person name="Pace L.A."/>
            <person name="Fischer W.W."/>
        </authorList>
    </citation>
    <scope>NUCLEOTIDE SEQUENCE [LARGE SCALE GENOMIC DNA]</scope>
    <source>
        <strain evidence="1 2">DSM 7119</strain>
    </source>
</reference>
<dbReference type="OrthoDB" id="9789133at2"/>